<keyword evidence="2" id="KW-1185">Reference proteome</keyword>
<gene>
    <name evidence="1" type="ORF">H8709_06805</name>
</gene>
<sequence>MTVSFKGLGQVAATFTCGADVAAGQVVSISENGKVTAATAGSDVAGVCQNVRHGLATVIVAGHAQIPYTGEVSLGLASLVGEASGKAKAGEGGRQVLVVASENGVLDAFL</sequence>
<dbReference type="EMBL" id="JACRTC010000004">
    <property type="protein sequence ID" value="MBC8570540.1"/>
    <property type="molecule type" value="Genomic_DNA"/>
</dbReference>
<reference evidence="1" key="1">
    <citation type="submission" date="2020-08" db="EMBL/GenBank/DDBJ databases">
        <title>Genome public.</title>
        <authorList>
            <person name="Liu C."/>
            <person name="Sun Q."/>
        </authorList>
    </citation>
    <scope>NUCLEOTIDE SEQUENCE</scope>
    <source>
        <strain evidence="1">NSJ-54</strain>
    </source>
</reference>
<name>A0A926IBY1_9FIRM</name>
<evidence type="ECO:0008006" key="3">
    <source>
        <dbReference type="Google" id="ProtNLM"/>
    </source>
</evidence>
<accession>A0A926IBY1</accession>
<evidence type="ECO:0000313" key="2">
    <source>
        <dbReference type="Proteomes" id="UP000660861"/>
    </source>
</evidence>
<dbReference type="RefSeq" id="WP_262397640.1">
    <property type="nucleotide sequence ID" value="NZ_JACRTC010000004.1"/>
</dbReference>
<protein>
    <recommendedName>
        <fullName evidence="3">DUF2190 domain-containing protein</fullName>
    </recommendedName>
</protein>
<proteinExistence type="predicted"/>
<evidence type="ECO:0000313" key="1">
    <source>
        <dbReference type="EMBL" id="MBC8570540.1"/>
    </source>
</evidence>
<dbReference type="AlphaFoldDB" id="A0A926IBY1"/>
<comment type="caution">
    <text evidence="1">The sequence shown here is derived from an EMBL/GenBank/DDBJ whole genome shotgun (WGS) entry which is preliminary data.</text>
</comment>
<dbReference type="Proteomes" id="UP000660861">
    <property type="component" value="Unassembled WGS sequence"/>
</dbReference>
<organism evidence="1 2">
    <name type="scientific">Zongyangia hominis</name>
    <dbReference type="NCBI Taxonomy" id="2763677"/>
    <lineage>
        <taxon>Bacteria</taxon>
        <taxon>Bacillati</taxon>
        <taxon>Bacillota</taxon>
        <taxon>Clostridia</taxon>
        <taxon>Eubacteriales</taxon>
        <taxon>Oscillospiraceae</taxon>
        <taxon>Zongyangia</taxon>
    </lineage>
</organism>